<dbReference type="PANTHER" id="PTHR11474">
    <property type="entry name" value="TYROSINASE FAMILY MEMBER"/>
    <property type="match status" value="1"/>
</dbReference>
<dbReference type="PROSITE" id="PS00498">
    <property type="entry name" value="TYROSINASE_2"/>
    <property type="match status" value="1"/>
</dbReference>
<dbReference type="Proteomes" id="UP001056436">
    <property type="component" value="Unassembled WGS sequence"/>
</dbReference>
<evidence type="ECO:0000313" key="7">
    <source>
        <dbReference type="Proteomes" id="UP001056436"/>
    </source>
</evidence>
<dbReference type="OrthoDB" id="6132182at2759"/>
<reference evidence="6" key="1">
    <citation type="submission" date="2019-01" db="EMBL/GenBank/DDBJ databases">
        <title>Colletotrichum abscissum LGMF1257.</title>
        <authorList>
            <person name="Baroncelli R."/>
        </authorList>
    </citation>
    <scope>NUCLEOTIDE SEQUENCE</scope>
    <source>
        <strain evidence="6">Ca142</strain>
    </source>
</reference>
<keyword evidence="2" id="KW-0560">Oxidoreductase</keyword>
<evidence type="ECO:0000256" key="3">
    <source>
        <dbReference type="SAM" id="SignalP"/>
    </source>
</evidence>
<feature type="domain" description="Tyrosinase copper-binding" evidence="4">
    <location>
        <begin position="115"/>
        <end position="132"/>
    </location>
</feature>
<dbReference type="Gene3D" id="1.10.1280.10">
    <property type="entry name" value="Di-copper center containing domain from catechol oxidase"/>
    <property type="match status" value="1"/>
</dbReference>
<feature type="chain" id="PRO_5040261177" description="Tyrosinase copper-binding domain-containing protein" evidence="3">
    <location>
        <begin position="21"/>
        <end position="396"/>
    </location>
</feature>
<dbReference type="InterPro" id="IPR008922">
    <property type="entry name" value="Di-copper_centre_dom_sf"/>
</dbReference>
<evidence type="ECO:0000259" key="5">
    <source>
        <dbReference type="PROSITE" id="PS00498"/>
    </source>
</evidence>
<evidence type="ECO:0000256" key="1">
    <source>
        <dbReference type="ARBA" id="ARBA00022723"/>
    </source>
</evidence>
<keyword evidence="7" id="KW-1185">Reference proteome</keyword>
<feature type="domain" description="Tyrosinase copper-binding" evidence="5">
    <location>
        <begin position="319"/>
        <end position="330"/>
    </location>
</feature>
<dbReference type="PRINTS" id="PR00092">
    <property type="entry name" value="TYROSINASE"/>
</dbReference>
<protein>
    <recommendedName>
        <fullName evidence="4 5">Tyrosinase copper-binding domain-containing protein</fullName>
    </recommendedName>
</protein>
<organism evidence="6 7">
    <name type="scientific">Colletotrichum abscissum</name>
    <dbReference type="NCBI Taxonomy" id="1671311"/>
    <lineage>
        <taxon>Eukaryota</taxon>
        <taxon>Fungi</taxon>
        <taxon>Dikarya</taxon>
        <taxon>Ascomycota</taxon>
        <taxon>Pezizomycotina</taxon>
        <taxon>Sordariomycetes</taxon>
        <taxon>Hypocreomycetidae</taxon>
        <taxon>Glomerellales</taxon>
        <taxon>Glomerellaceae</taxon>
        <taxon>Colletotrichum</taxon>
        <taxon>Colletotrichum acutatum species complex</taxon>
    </lineage>
</organism>
<dbReference type="PANTHER" id="PTHR11474:SF125">
    <property type="entry name" value="N-ACETYL-6-HYDROXYTRYPTOPHAN OXIDASE IVOB-RELATED"/>
    <property type="match status" value="1"/>
</dbReference>
<evidence type="ECO:0000313" key="6">
    <source>
        <dbReference type="EMBL" id="KAI3555987.1"/>
    </source>
</evidence>
<comment type="caution">
    <text evidence="6">The sequence shown here is derived from an EMBL/GenBank/DDBJ whole genome shotgun (WGS) entry which is preliminary data.</text>
</comment>
<dbReference type="InterPro" id="IPR050316">
    <property type="entry name" value="Tyrosinase/Hemocyanin"/>
</dbReference>
<feature type="signal peptide" evidence="3">
    <location>
        <begin position="1"/>
        <end position="20"/>
    </location>
</feature>
<proteinExistence type="predicted"/>
<dbReference type="AlphaFoldDB" id="A0A9P9XMI0"/>
<dbReference type="PROSITE" id="PS00497">
    <property type="entry name" value="TYROSINASE_1"/>
    <property type="match status" value="1"/>
</dbReference>
<keyword evidence="3" id="KW-0732">Signal</keyword>
<keyword evidence="1" id="KW-0479">Metal-binding</keyword>
<evidence type="ECO:0000256" key="2">
    <source>
        <dbReference type="ARBA" id="ARBA00023002"/>
    </source>
</evidence>
<dbReference type="EMBL" id="SDAQ01000014">
    <property type="protein sequence ID" value="KAI3555987.1"/>
    <property type="molecule type" value="Genomic_DNA"/>
</dbReference>
<name>A0A9P9XMI0_9PEZI</name>
<gene>
    <name evidence="6" type="ORF">CABS02_03696</name>
</gene>
<evidence type="ECO:0000259" key="4">
    <source>
        <dbReference type="PROSITE" id="PS00497"/>
    </source>
</evidence>
<dbReference type="Pfam" id="PF00264">
    <property type="entry name" value="Tyrosinase"/>
    <property type="match status" value="1"/>
</dbReference>
<dbReference type="InterPro" id="IPR002227">
    <property type="entry name" value="Tyrosinase_Cu-bd"/>
</dbReference>
<sequence length="396" mass="43106">MLPLTIAAAAVGLLMAPVMASPIETGDVLAELQVKAMSALTASSAGNKRSSCNIFNARYRRDWEAFSSQERKDYISAVQCLLTSPSKSDPEFAPGARNRYDDFVAVHINQTTKIHGTGNFLTWHRYFVWAYEEALRNECGYKGSQPTGDLPMGLTITLQYWNWLKYQDDLRKSPVFDGSDTSLSGDGAFLQHNGSVSGAGAIVLPSGDGGGCVTSGPFKNMTVNLGPVNPGMDGLEASPTGKLGYNPRCLSRDLSNYTASTWFTNENVLNITVGAASKSIELFQNELQGRFSDGFLGMHASGHFSVNGEASDLYSSPVDPSFFLHHAMVDRVYWLWQALHLWDAFNIAGTITINNRPASRDALKTDILDLGVNAENRTIDEVLNTIGGSPLCYVYV</sequence>
<accession>A0A9P9XMI0</accession>
<dbReference type="GO" id="GO:0046872">
    <property type="term" value="F:metal ion binding"/>
    <property type="evidence" value="ECO:0007669"/>
    <property type="project" value="UniProtKB-KW"/>
</dbReference>
<dbReference type="GO" id="GO:0016491">
    <property type="term" value="F:oxidoreductase activity"/>
    <property type="evidence" value="ECO:0007669"/>
    <property type="project" value="UniProtKB-KW"/>
</dbReference>
<dbReference type="SUPFAM" id="SSF48056">
    <property type="entry name" value="Di-copper centre-containing domain"/>
    <property type="match status" value="1"/>
</dbReference>